<dbReference type="GO" id="GO:0005886">
    <property type="term" value="C:plasma membrane"/>
    <property type="evidence" value="ECO:0007669"/>
    <property type="project" value="TreeGrafter"/>
</dbReference>
<evidence type="ECO:0000256" key="2">
    <source>
        <dbReference type="ARBA" id="ARBA00022676"/>
    </source>
</evidence>
<organism evidence="10 11">
    <name type="scientific">Candidatus Lambdaproteobacteria bacterium RIFOXYD2_FULL_50_16</name>
    <dbReference type="NCBI Taxonomy" id="1817772"/>
    <lineage>
        <taxon>Bacteria</taxon>
        <taxon>Pseudomonadati</taxon>
        <taxon>Pseudomonadota</taxon>
        <taxon>Candidatus Lambdaproteobacteria</taxon>
    </lineage>
</organism>
<dbReference type="InterPro" id="IPR029044">
    <property type="entry name" value="Nucleotide-diphossugar_trans"/>
</dbReference>
<dbReference type="SUPFAM" id="SSF53448">
    <property type="entry name" value="Nucleotide-diphospho-sugar transferases"/>
    <property type="match status" value="1"/>
</dbReference>
<evidence type="ECO:0000256" key="5">
    <source>
        <dbReference type="ARBA" id="ARBA00022985"/>
    </source>
</evidence>
<dbReference type="AlphaFoldDB" id="A0A1F6GFG7"/>
<evidence type="ECO:0000256" key="3">
    <source>
        <dbReference type="ARBA" id="ARBA00022679"/>
    </source>
</evidence>
<comment type="caution">
    <text evidence="10">The sequence shown here is derived from an EMBL/GenBank/DDBJ whole genome shotgun (WGS) entry which is preliminary data.</text>
</comment>
<protein>
    <submittedName>
        <fullName evidence="10">Glycosyl transferase family 2</fullName>
    </submittedName>
</protein>
<feature type="domain" description="Glycosyltransferase 2-like" evidence="9">
    <location>
        <begin position="4"/>
        <end position="132"/>
    </location>
</feature>
<keyword evidence="3 10" id="KW-0808">Transferase</keyword>
<name>A0A1F6GFG7_9PROT</name>
<feature type="transmembrane region" description="Helical" evidence="8">
    <location>
        <begin position="224"/>
        <end position="245"/>
    </location>
</feature>
<dbReference type="EMBL" id="MFNE01000008">
    <property type="protein sequence ID" value="OGG96856.1"/>
    <property type="molecule type" value="Genomic_DNA"/>
</dbReference>
<feature type="transmembrane region" description="Helical" evidence="8">
    <location>
        <begin position="257"/>
        <end position="278"/>
    </location>
</feature>
<evidence type="ECO:0000259" key="9">
    <source>
        <dbReference type="Pfam" id="PF00535"/>
    </source>
</evidence>
<keyword evidence="5" id="KW-0448">Lipopolysaccharide biosynthesis</keyword>
<evidence type="ECO:0000256" key="7">
    <source>
        <dbReference type="ARBA" id="ARBA00023136"/>
    </source>
</evidence>
<evidence type="ECO:0000313" key="10">
    <source>
        <dbReference type="EMBL" id="OGG96856.1"/>
    </source>
</evidence>
<keyword evidence="2" id="KW-0328">Glycosyltransferase</keyword>
<keyword evidence="7 8" id="KW-0472">Membrane</keyword>
<evidence type="ECO:0000256" key="6">
    <source>
        <dbReference type="ARBA" id="ARBA00022989"/>
    </source>
</evidence>
<evidence type="ECO:0000256" key="4">
    <source>
        <dbReference type="ARBA" id="ARBA00022692"/>
    </source>
</evidence>
<dbReference type="InterPro" id="IPR001173">
    <property type="entry name" value="Glyco_trans_2-like"/>
</dbReference>
<evidence type="ECO:0000256" key="1">
    <source>
        <dbReference type="ARBA" id="ARBA00022475"/>
    </source>
</evidence>
<dbReference type="Pfam" id="PF00535">
    <property type="entry name" value="Glycos_transf_2"/>
    <property type="match status" value="1"/>
</dbReference>
<dbReference type="PANTHER" id="PTHR48090:SF3">
    <property type="entry name" value="UNDECAPRENYL-PHOSPHATE 4-DEOXY-4-FORMAMIDO-L-ARABINOSE TRANSFERASE"/>
    <property type="match status" value="1"/>
</dbReference>
<dbReference type="Gene3D" id="3.90.550.10">
    <property type="entry name" value="Spore Coat Polysaccharide Biosynthesis Protein SpsA, Chain A"/>
    <property type="match status" value="1"/>
</dbReference>
<evidence type="ECO:0000313" key="11">
    <source>
        <dbReference type="Proteomes" id="UP000178449"/>
    </source>
</evidence>
<dbReference type="CDD" id="cd04187">
    <property type="entry name" value="DPM1_like_bac"/>
    <property type="match status" value="1"/>
</dbReference>
<dbReference type="GO" id="GO:0099621">
    <property type="term" value="F:undecaprenyl-phosphate 4-deoxy-4-formamido-L-arabinose transferase activity"/>
    <property type="evidence" value="ECO:0007669"/>
    <property type="project" value="TreeGrafter"/>
</dbReference>
<keyword evidence="6 8" id="KW-1133">Transmembrane helix</keyword>
<evidence type="ECO:0000256" key="8">
    <source>
        <dbReference type="SAM" id="Phobius"/>
    </source>
</evidence>
<dbReference type="STRING" id="1817772.A2527_00310"/>
<dbReference type="InterPro" id="IPR050256">
    <property type="entry name" value="Glycosyltransferase_2"/>
</dbReference>
<gene>
    <name evidence="10" type="ORF">A2527_00310</name>
</gene>
<proteinExistence type="predicted"/>
<dbReference type="GO" id="GO:0009103">
    <property type="term" value="P:lipopolysaccharide biosynthetic process"/>
    <property type="evidence" value="ECO:0007669"/>
    <property type="project" value="UniProtKB-KW"/>
</dbReference>
<dbReference type="PANTHER" id="PTHR48090">
    <property type="entry name" value="UNDECAPRENYL-PHOSPHATE 4-DEOXY-4-FORMAMIDO-L-ARABINOSE TRANSFERASE-RELATED"/>
    <property type="match status" value="1"/>
</dbReference>
<accession>A0A1F6GFG7</accession>
<reference evidence="10 11" key="1">
    <citation type="journal article" date="2016" name="Nat. Commun.">
        <title>Thousands of microbial genomes shed light on interconnected biogeochemical processes in an aquifer system.</title>
        <authorList>
            <person name="Anantharaman K."/>
            <person name="Brown C.T."/>
            <person name="Hug L.A."/>
            <person name="Sharon I."/>
            <person name="Castelle C.J."/>
            <person name="Probst A.J."/>
            <person name="Thomas B.C."/>
            <person name="Singh A."/>
            <person name="Wilkins M.J."/>
            <person name="Karaoz U."/>
            <person name="Brodie E.L."/>
            <person name="Williams K.H."/>
            <person name="Hubbard S.S."/>
            <person name="Banfield J.F."/>
        </authorList>
    </citation>
    <scope>NUCLEOTIDE SEQUENCE [LARGE SCALE GENOMIC DNA]</scope>
</reference>
<sequence length="302" mass="34329">MKLSVVVPVYFAGERIRRLVRAVLETFEGQEIEIVLVNDGSTDDTESHCIAAADEHPEVKFISLRRNFGEHNAVICGLNYVTGDYVAIIDDDFQNPPEEIKKLLAHAEQYDVVYSRYPVKKHHWFRNLGSRFNDRVATAMLGKPKDLYLSSFKVIAKPVVDEVIKYRGPFPYIDGLILRATQSITSVEVEHLSRDEGQSSYTLGKLVNLWLNMFINFSIKPMRYLTFLGFCVAGLSFVLGVYFMIDKIINPSVPLGWTSTIASIFFVGGLQFVFLGLIGEYLGKQYLDQNKTPQWVVKLEKL</sequence>
<keyword evidence="1" id="KW-1003">Cell membrane</keyword>
<dbReference type="Proteomes" id="UP000178449">
    <property type="component" value="Unassembled WGS sequence"/>
</dbReference>
<keyword evidence="4 8" id="KW-0812">Transmembrane</keyword>